<feature type="domain" description="Lipocalin/cytosolic fatty-acid binding" evidence="1">
    <location>
        <begin position="11"/>
        <end position="79"/>
    </location>
</feature>
<dbReference type="Pfam" id="PF00061">
    <property type="entry name" value="Lipocalin"/>
    <property type="match status" value="1"/>
</dbReference>
<dbReference type="InterPro" id="IPR012674">
    <property type="entry name" value="Calycin"/>
</dbReference>
<dbReference type="Gene3D" id="2.40.128.20">
    <property type="match status" value="1"/>
</dbReference>
<evidence type="ECO:0000259" key="1">
    <source>
        <dbReference type="Pfam" id="PF00061"/>
    </source>
</evidence>
<gene>
    <name evidence="2" type="ORF">DIABBA_LOCUS10852</name>
</gene>
<protein>
    <recommendedName>
        <fullName evidence="1">Lipocalin/cytosolic fatty-acid binding domain-containing protein</fullName>
    </recommendedName>
</protein>
<proteinExistence type="predicted"/>
<dbReference type="GO" id="GO:0006629">
    <property type="term" value="P:lipid metabolic process"/>
    <property type="evidence" value="ECO:0007669"/>
    <property type="project" value="TreeGrafter"/>
</dbReference>
<organism evidence="2 3">
    <name type="scientific">Diabrotica balteata</name>
    <name type="common">Banded cucumber beetle</name>
    <dbReference type="NCBI Taxonomy" id="107213"/>
    <lineage>
        <taxon>Eukaryota</taxon>
        <taxon>Metazoa</taxon>
        <taxon>Ecdysozoa</taxon>
        <taxon>Arthropoda</taxon>
        <taxon>Hexapoda</taxon>
        <taxon>Insecta</taxon>
        <taxon>Pterygota</taxon>
        <taxon>Neoptera</taxon>
        <taxon>Endopterygota</taxon>
        <taxon>Coleoptera</taxon>
        <taxon>Polyphaga</taxon>
        <taxon>Cucujiformia</taxon>
        <taxon>Chrysomeloidea</taxon>
        <taxon>Chrysomelidae</taxon>
        <taxon>Galerucinae</taxon>
        <taxon>Diabroticina</taxon>
        <taxon>Diabroticites</taxon>
        <taxon>Diabrotica</taxon>
    </lineage>
</organism>
<accession>A0A9N9XFY2</accession>
<dbReference type="AlphaFoldDB" id="A0A9N9XFY2"/>
<keyword evidence="3" id="KW-1185">Reference proteome</keyword>
<dbReference type="Proteomes" id="UP001153709">
    <property type="component" value="Chromosome 7"/>
</dbReference>
<dbReference type="GO" id="GO:0005737">
    <property type="term" value="C:cytoplasm"/>
    <property type="evidence" value="ECO:0007669"/>
    <property type="project" value="TreeGrafter"/>
</dbReference>
<dbReference type="SUPFAM" id="SSF50814">
    <property type="entry name" value="Lipocalins"/>
    <property type="match status" value="1"/>
</dbReference>
<reference evidence="2" key="1">
    <citation type="submission" date="2022-01" db="EMBL/GenBank/DDBJ databases">
        <authorList>
            <person name="King R."/>
        </authorList>
    </citation>
    <scope>NUCLEOTIDE SEQUENCE</scope>
</reference>
<dbReference type="OrthoDB" id="565904at2759"/>
<dbReference type="EMBL" id="OU898282">
    <property type="protein sequence ID" value="CAG9837904.1"/>
    <property type="molecule type" value="Genomic_DNA"/>
</dbReference>
<evidence type="ECO:0000313" key="3">
    <source>
        <dbReference type="Proteomes" id="UP001153709"/>
    </source>
</evidence>
<dbReference type="InterPro" id="IPR000566">
    <property type="entry name" value="Lipocln_cytosolic_FA-bd_dom"/>
</dbReference>
<dbReference type="GO" id="GO:0000302">
    <property type="term" value="P:response to reactive oxygen species"/>
    <property type="evidence" value="ECO:0007669"/>
    <property type="project" value="TreeGrafter"/>
</dbReference>
<name>A0A9N9XFY2_DIABA</name>
<dbReference type="PANTHER" id="PTHR10612:SF34">
    <property type="entry name" value="APOLIPOPROTEIN D"/>
    <property type="match status" value="1"/>
</dbReference>
<evidence type="ECO:0000313" key="2">
    <source>
        <dbReference type="EMBL" id="CAG9837904.1"/>
    </source>
</evidence>
<dbReference type="PANTHER" id="PTHR10612">
    <property type="entry name" value="APOLIPOPROTEIN D"/>
    <property type="match status" value="1"/>
</dbReference>
<sequence length="85" mass="9398">MVTFVKVLVINAPYWILGTDYENYSVGYSCGKISGSYEENLWVQTRISNPSPDVINAALNVVKSNNLNTDLLITIDQKNCSNVPA</sequence>